<proteinExistence type="predicted"/>
<dbReference type="RefSeq" id="WP_374039512.1">
    <property type="nucleotide sequence ID" value="NZ_CP169083.1"/>
</dbReference>
<dbReference type="GO" id="GO:0016787">
    <property type="term" value="F:hydrolase activity"/>
    <property type="evidence" value="ECO:0007669"/>
    <property type="project" value="UniProtKB-KW"/>
</dbReference>
<sequence length="265" mass="27429">MRESSQSAQLIAGAEAVFLDWDGCLADSDGLLPGARELLLALGRRAYILSNNSTDLPQDLQRRLGAAHVQMEKGNILLAGHQTLLRQAVISQGRPVHLVANPTMTAFAASLDMRLSHGDADCVILLRDTSFTFDALAAAANSARRSGHIVAANPDGAHPGPNGTIAPETGALLAAVVACLAGAPVEVEVVGKPQPTLFRAALSSAKVEPGRAVMIGDNRDTDGAGAASCGIPFVQVDPRGPTTMAVLATEVDLALSQFSRTAGLR</sequence>
<organism evidence="1 2">
    <name type="scientific">Brevundimonas staleyi</name>
    <dbReference type="NCBI Taxonomy" id="74326"/>
    <lineage>
        <taxon>Bacteria</taxon>
        <taxon>Pseudomonadati</taxon>
        <taxon>Pseudomonadota</taxon>
        <taxon>Alphaproteobacteria</taxon>
        <taxon>Caulobacterales</taxon>
        <taxon>Caulobacteraceae</taxon>
        <taxon>Brevundimonas</taxon>
    </lineage>
</organism>
<accession>A0ABW0FPA8</accession>
<protein>
    <submittedName>
        <fullName evidence="1">HAD family hydrolase</fullName>
    </submittedName>
</protein>
<keyword evidence="1" id="KW-0378">Hydrolase</keyword>
<comment type="caution">
    <text evidence="1">The sequence shown here is derived from an EMBL/GenBank/DDBJ whole genome shotgun (WGS) entry which is preliminary data.</text>
</comment>
<dbReference type="PANTHER" id="PTHR19288:SF46">
    <property type="entry name" value="HALOACID DEHALOGENASE-LIKE HYDROLASE DOMAIN-CONTAINING PROTEIN 2"/>
    <property type="match status" value="1"/>
</dbReference>
<dbReference type="Proteomes" id="UP001596152">
    <property type="component" value="Unassembled WGS sequence"/>
</dbReference>
<gene>
    <name evidence="1" type="ORF">ACFPIE_05570</name>
</gene>
<dbReference type="Gene3D" id="3.40.50.1000">
    <property type="entry name" value="HAD superfamily/HAD-like"/>
    <property type="match status" value="2"/>
</dbReference>
<keyword evidence="2" id="KW-1185">Reference proteome</keyword>
<dbReference type="InterPro" id="IPR023214">
    <property type="entry name" value="HAD_sf"/>
</dbReference>
<evidence type="ECO:0000313" key="2">
    <source>
        <dbReference type="Proteomes" id="UP001596152"/>
    </source>
</evidence>
<name>A0ABW0FPA8_9CAUL</name>
<dbReference type="InterPro" id="IPR036412">
    <property type="entry name" value="HAD-like_sf"/>
</dbReference>
<dbReference type="PANTHER" id="PTHR19288">
    <property type="entry name" value="4-NITROPHENYLPHOSPHATASE-RELATED"/>
    <property type="match status" value="1"/>
</dbReference>
<reference evidence="2" key="1">
    <citation type="journal article" date="2019" name="Int. J. Syst. Evol. Microbiol.">
        <title>The Global Catalogue of Microorganisms (GCM) 10K type strain sequencing project: providing services to taxonomists for standard genome sequencing and annotation.</title>
        <authorList>
            <consortium name="The Broad Institute Genomics Platform"/>
            <consortium name="The Broad Institute Genome Sequencing Center for Infectious Disease"/>
            <person name="Wu L."/>
            <person name="Ma J."/>
        </authorList>
    </citation>
    <scope>NUCLEOTIDE SEQUENCE [LARGE SCALE GENOMIC DNA]</scope>
    <source>
        <strain evidence="2">JCM 12125</strain>
    </source>
</reference>
<evidence type="ECO:0000313" key="1">
    <source>
        <dbReference type="EMBL" id="MFC5343376.1"/>
    </source>
</evidence>
<dbReference type="SUPFAM" id="SSF56784">
    <property type="entry name" value="HAD-like"/>
    <property type="match status" value="1"/>
</dbReference>
<dbReference type="EMBL" id="JBHSLF010000013">
    <property type="protein sequence ID" value="MFC5343376.1"/>
    <property type="molecule type" value="Genomic_DNA"/>
</dbReference>
<dbReference type="Pfam" id="PF00702">
    <property type="entry name" value="Hydrolase"/>
    <property type="match status" value="1"/>
</dbReference>